<keyword evidence="2" id="KW-1185">Reference proteome</keyword>
<dbReference type="SUPFAM" id="SSF143011">
    <property type="entry name" value="RelE-like"/>
    <property type="match status" value="1"/>
</dbReference>
<accession>A0A845SL84</accession>
<evidence type="ECO:0000313" key="2">
    <source>
        <dbReference type="Proteomes" id="UP000461443"/>
    </source>
</evidence>
<name>A0A845SL84_9GAMM</name>
<dbReference type="Proteomes" id="UP000461443">
    <property type="component" value="Unassembled WGS sequence"/>
</dbReference>
<comment type="caution">
    <text evidence="1">The sequence shown here is derived from an EMBL/GenBank/DDBJ whole genome shotgun (WGS) entry which is preliminary data.</text>
</comment>
<dbReference type="Pfam" id="PF05015">
    <property type="entry name" value="HigB-like_toxin"/>
    <property type="match status" value="1"/>
</dbReference>
<organism evidence="1 2">
    <name type="scientific">Acerihabitans arboris</name>
    <dbReference type="NCBI Taxonomy" id="2691583"/>
    <lineage>
        <taxon>Bacteria</taxon>
        <taxon>Pseudomonadati</taxon>
        <taxon>Pseudomonadota</taxon>
        <taxon>Gammaproteobacteria</taxon>
        <taxon>Enterobacterales</taxon>
        <taxon>Pectobacteriaceae</taxon>
        <taxon>Acerihabitans</taxon>
    </lineage>
</organism>
<proteinExistence type="predicted"/>
<reference evidence="1 2" key="2">
    <citation type="submission" date="2020-02" db="EMBL/GenBank/DDBJ databases">
        <title>The new genus of Enterobacteriales.</title>
        <authorList>
            <person name="Kim I.S."/>
        </authorList>
    </citation>
    <scope>NUCLEOTIDE SEQUENCE [LARGE SCALE GENOMIC DNA]</scope>
    <source>
        <strain evidence="1 2">SAP-6</strain>
    </source>
</reference>
<dbReference type="EMBL" id="WUBS01000030">
    <property type="protein sequence ID" value="NDL66043.1"/>
    <property type="molecule type" value="Genomic_DNA"/>
</dbReference>
<dbReference type="InterPro" id="IPR035093">
    <property type="entry name" value="RelE/ParE_toxin_dom_sf"/>
</dbReference>
<evidence type="ECO:0000313" key="1">
    <source>
        <dbReference type="EMBL" id="NDL66043.1"/>
    </source>
</evidence>
<reference evidence="1 2" key="1">
    <citation type="submission" date="2019-12" db="EMBL/GenBank/DDBJ databases">
        <authorList>
            <person name="Lee S.D."/>
        </authorList>
    </citation>
    <scope>NUCLEOTIDE SEQUENCE [LARGE SCALE GENOMIC DNA]</scope>
    <source>
        <strain evidence="1 2">SAP-6</strain>
    </source>
</reference>
<sequence length="61" mass="7053">MPHLRRLLGYASSPNDILGVGLHYLKGKRKGFWSATVSGNWRVIFRFVHGDVEMVDYLDYL</sequence>
<dbReference type="AlphaFoldDB" id="A0A845SL84"/>
<evidence type="ECO:0008006" key="3">
    <source>
        <dbReference type="Google" id="ProtNLM"/>
    </source>
</evidence>
<dbReference type="Gene3D" id="3.30.2310.20">
    <property type="entry name" value="RelE-like"/>
    <property type="match status" value="1"/>
</dbReference>
<dbReference type="InterPro" id="IPR007711">
    <property type="entry name" value="HigB-1"/>
</dbReference>
<gene>
    <name evidence="1" type="ORF">GRH90_25290</name>
</gene>
<protein>
    <recommendedName>
        <fullName evidence="3">Killer protein</fullName>
    </recommendedName>
</protein>